<dbReference type="Pfam" id="PF02517">
    <property type="entry name" value="Rce1-like"/>
    <property type="match status" value="1"/>
</dbReference>
<dbReference type="OMA" id="SNPKEWI"/>
<keyword evidence="1" id="KW-0812">Transmembrane</keyword>
<gene>
    <name evidence="3" type="ORF">PPRIM_AZ9-3.1.T0060056</name>
</gene>
<organism evidence="3 4">
    <name type="scientific">Paramecium primaurelia</name>
    <dbReference type="NCBI Taxonomy" id="5886"/>
    <lineage>
        <taxon>Eukaryota</taxon>
        <taxon>Sar</taxon>
        <taxon>Alveolata</taxon>
        <taxon>Ciliophora</taxon>
        <taxon>Intramacronucleata</taxon>
        <taxon>Oligohymenophorea</taxon>
        <taxon>Peniculida</taxon>
        <taxon>Parameciidae</taxon>
        <taxon>Paramecium</taxon>
    </lineage>
</organism>
<protein>
    <recommendedName>
        <fullName evidence="2">CAAX prenyl protease 2/Lysostaphin resistance protein A-like domain-containing protein</fullName>
    </recommendedName>
</protein>
<feature type="domain" description="CAAX prenyl protease 2/Lysostaphin resistance protein A-like" evidence="2">
    <location>
        <begin position="126"/>
        <end position="226"/>
    </location>
</feature>
<dbReference type="EMBL" id="CAJJDM010000003">
    <property type="protein sequence ID" value="CAD8043974.1"/>
    <property type="molecule type" value="Genomic_DNA"/>
</dbReference>
<keyword evidence="4" id="KW-1185">Reference proteome</keyword>
<sequence length="250" mass="29124">MDATGDLPPWKFIYLEVSMLLPSVVTCVLFWKYGYPMIALLTILLFCYLIVPGLLLYLDKVSTHVTRLSSSFANIALEKSEQIKKGMIWFAVCLTISFLAFFISLSYVPFWSFHRINFFYMANTEIIVISVLMLFLDPFLEEFFWRVFLQSGLSGGLTYSNPKEWIIWIVAIHYGLLYVFIFAVVTSKFIYAIFCAIPFVIFSRKFSFIRDSGVLTAILGHTGFNLGFVIVLNLWYWNQWEVHGWKPFNF</sequence>
<dbReference type="Proteomes" id="UP000688137">
    <property type="component" value="Unassembled WGS sequence"/>
</dbReference>
<feature type="transmembrane region" description="Helical" evidence="1">
    <location>
        <begin position="214"/>
        <end position="237"/>
    </location>
</feature>
<dbReference type="InterPro" id="IPR003675">
    <property type="entry name" value="Rce1/LyrA-like_dom"/>
</dbReference>
<proteinExistence type="predicted"/>
<dbReference type="GO" id="GO:0080120">
    <property type="term" value="P:CAAX-box protein maturation"/>
    <property type="evidence" value="ECO:0007669"/>
    <property type="project" value="UniProtKB-ARBA"/>
</dbReference>
<feature type="transmembrane region" description="Helical" evidence="1">
    <location>
        <begin position="12"/>
        <end position="31"/>
    </location>
</feature>
<feature type="transmembrane region" description="Helical" evidence="1">
    <location>
        <begin position="172"/>
        <end position="202"/>
    </location>
</feature>
<evidence type="ECO:0000313" key="3">
    <source>
        <dbReference type="EMBL" id="CAD8043974.1"/>
    </source>
</evidence>
<dbReference type="AlphaFoldDB" id="A0A8S1JNY4"/>
<feature type="transmembrane region" description="Helical" evidence="1">
    <location>
        <begin position="87"/>
        <end position="110"/>
    </location>
</feature>
<evidence type="ECO:0000256" key="1">
    <source>
        <dbReference type="SAM" id="Phobius"/>
    </source>
</evidence>
<evidence type="ECO:0000259" key="2">
    <source>
        <dbReference type="Pfam" id="PF02517"/>
    </source>
</evidence>
<accession>A0A8S1JNY4</accession>
<keyword evidence="1" id="KW-1133">Transmembrane helix</keyword>
<keyword evidence="1" id="KW-0472">Membrane</keyword>
<feature type="transmembrane region" description="Helical" evidence="1">
    <location>
        <begin position="37"/>
        <end position="58"/>
    </location>
</feature>
<reference evidence="3" key="1">
    <citation type="submission" date="2021-01" db="EMBL/GenBank/DDBJ databases">
        <authorList>
            <consortium name="Genoscope - CEA"/>
            <person name="William W."/>
        </authorList>
    </citation>
    <scope>NUCLEOTIDE SEQUENCE</scope>
</reference>
<comment type="caution">
    <text evidence="3">The sequence shown here is derived from an EMBL/GenBank/DDBJ whole genome shotgun (WGS) entry which is preliminary data.</text>
</comment>
<evidence type="ECO:0000313" key="4">
    <source>
        <dbReference type="Proteomes" id="UP000688137"/>
    </source>
</evidence>
<name>A0A8S1JNY4_PARPR</name>
<dbReference type="GO" id="GO:0004175">
    <property type="term" value="F:endopeptidase activity"/>
    <property type="evidence" value="ECO:0007669"/>
    <property type="project" value="UniProtKB-ARBA"/>
</dbReference>